<organism evidence="1 2">
    <name type="scientific">Hymenobacter oligotrophus</name>
    <dbReference type="NCBI Taxonomy" id="2319843"/>
    <lineage>
        <taxon>Bacteria</taxon>
        <taxon>Pseudomonadati</taxon>
        <taxon>Bacteroidota</taxon>
        <taxon>Cytophagia</taxon>
        <taxon>Cytophagales</taxon>
        <taxon>Hymenobacteraceae</taxon>
        <taxon>Hymenobacter</taxon>
    </lineage>
</organism>
<evidence type="ECO:0000313" key="2">
    <source>
        <dbReference type="Proteomes" id="UP000262802"/>
    </source>
</evidence>
<dbReference type="Proteomes" id="UP000262802">
    <property type="component" value="Chromosome"/>
</dbReference>
<keyword evidence="2" id="KW-1185">Reference proteome</keyword>
<dbReference type="OrthoDB" id="273460at2"/>
<reference evidence="1 2" key="1">
    <citation type="submission" date="2018-09" db="EMBL/GenBank/DDBJ databases">
        <title>Hymenobacter medium sp. nov., isolated from R2A medium.</title>
        <authorList>
            <person name="Yingchao G."/>
        </authorList>
    </citation>
    <scope>NUCLEOTIDE SEQUENCE [LARGE SCALE GENOMIC DNA]</scope>
    <source>
        <strain evidence="2">sh-6</strain>
    </source>
</reference>
<accession>A0A3B7R0R6</accession>
<dbReference type="AlphaFoldDB" id="A0A3B7R0R6"/>
<dbReference type="KEGG" id="hyh:D3Y59_11830"/>
<keyword evidence="1" id="KW-0238">DNA-binding</keyword>
<dbReference type="EMBL" id="CP032317">
    <property type="protein sequence ID" value="AYA37674.1"/>
    <property type="molecule type" value="Genomic_DNA"/>
</dbReference>
<gene>
    <name evidence="1" type="ORF">D3Y59_11830</name>
</gene>
<sequence length="188" mass="20940">MYPAPDDLLTLGNKALLRLHKTAFLCSRDYPSAIEKPVYLWALEQRYEGTCVLSGFHSRLEQAVLRYLLQGQWHPVVYALGRGIQPSTRFEYEVPVAAGHLLFVTPFADDVHSITPDTAAIRNQLVAELADSFFIPYLTPGGNLNELLQHPAFGAKPIVTLDLPENYPLKALGAKIFRSALALSHNQQ</sequence>
<dbReference type="Gene3D" id="3.40.50.450">
    <property type="match status" value="1"/>
</dbReference>
<proteinExistence type="predicted"/>
<dbReference type="GO" id="GO:0003677">
    <property type="term" value="F:DNA binding"/>
    <property type="evidence" value="ECO:0007669"/>
    <property type="project" value="UniProtKB-KW"/>
</dbReference>
<name>A0A3B7R0R6_9BACT</name>
<evidence type="ECO:0000313" key="1">
    <source>
        <dbReference type="EMBL" id="AYA37674.1"/>
    </source>
</evidence>
<protein>
    <submittedName>
        <fullName evidence="1">DNA-binding protein</fullName>
    </submittedName>
</protein>